<sequence length="106" mass="11968">MDTDFTIAIRMIAASLMLILIIIFVCVPSQMLKNASDDFFLTSYELNYQDYPPKIRKMFLFIIMRAETSFALTAGPLVELNLETASTIIKSAFSYAAAFRSVYSSQ</sequence>
<keyword evidence="4 10" id="KW-0812">Transmembrane</keyword>
<evidence type="ECO:0000256" key="6">
    <source>
        <dbReference type="ARBA" id="ARBA00022989"/>
    </source>
</evidence>
<keyword evidence="2" id="KW-1003">Cell membrane</keyword>
<name>A0ABD2XCQ9_9HYME</name>
<evidence type="ECO:0000256" key="3">
    <source>
        <dbReference type="ARBA" id="ARBA00022606"/>
    </source>
</evidence>
<dbReference type="InterPro" id="IPR004117">
    <property type="entry name" value="7tm6_olfct_rcpt"/>
</dbReference>
<feature type="transmembrane region" description="Helical" evidence="10">
    <location>
        <begin position="6"/>
        <end position="27"/>
    </location>
</feature>
<evidence type="ECO:0000256" key="9">
    <source>
        <dbReference type="ARBA" id="ARBA00023224"/>
    </source>
</evidence>
<evidence type="ECO:0000313" key="11">
    <source>
        <dbReference type="EMBL" id="KAL3402925.1"/>
    </source>
</evidence>
<evidence type="ECO:0000256" key="2">
    <source>
        <dbReference type="ARBA" id="ARBA00022475"/>
    </source>
</evidence>
<keyword evidence="3" id="KW-0716">Sensory transduction</keyword>
<accession>A0ABD2XCQ9</accession>
<dbReference type="Pfam" id="PF02949">
    <property type="entry name" value="7tm_6"/>
    <property type="match status" value="1"/>
</dbReference>
<gene>
    <name evidence="11" type="ORF">TKK_004087</name>
</gene>
<proteinExistence type="predicted"/>
<comment type="subcellular location">
    <subcellularLocation>
        <location evidence="1">Cell membrane</location>
        <topology evidence="1">Multi-pass membrane protein</topology>
    </subcellularLocation>
</comment>
<protein>
    <submittedName>
        <fullName evidence="11">Uncharacterized protein</fullName>
    </submittedName>
</protein>
<evidence type="ECO:0000313" key="12">
    <source>
        <dbReference type="Proteomes" id="UP001627154"/>
    </source>
</evidence>
<reference evidence="11 12" key="1">
    <citation type="journal article" date="2024" name="bioRxiv">
        <title>A reference genome for Trichogramma kaykai: A tiny desert-dwelling parasitoid wasp with competing sex-ratio distorters.</title>
        <authorList>
            <person name="Culotta J."/>
            <person name="Lindsey A.R."/>
        </authorList>
    </citation>
    <scope>NUCLEOTIDE SEQUENCE [LARGE SCALE GENOMIC DNA]</scope>
    <source>
        <strain evidence="11 12">KSX58</strain>
    </source>
</reference>
<dbReference type="GO" id="GO:0007608">
    <property type="term" value="P:sensory perception of smell"/>
    <property type="evidence" value="ECO:0007669"/>
    <property type="project" value="UniProtKB-KW"/>
</dbReference>
<evidence type="ECO:0000256" key="8">
    <source>
        <dbReference type="ARBA" id="ARBA00023170"/>
    </source>
</evidence>
<dbReference type="AlphaFoldDB" id="A0ABD2XCQ9"/>
<organism evidence="11 12">
    <name type="scientific">Trichogramma kaykai</name>
    <dbReference type="NCBI Taxonomy" id="54128"/>
    <lineage>
        <taxon>Eukaryota</taxon>
        <taxon>Metazoa</taxon>
        <taxon>Ecdysozoa</taxon>
        <taxon>Arthropoda</taxon>
        <taxon>Hexapoda</taxon>
        <taxon>Insecta</taxon>
        <taxon>Pterygota</taxon>
        <taxon>Neoptera</taxon>
        <taxon>Endopterygota</taxon>
        <taxon>Hymenoptera</taxon>
        <taxon>Apocrita</taxon>
        <taxon>Proctotrupomorpha</taxon>
        <taxon>Chalcidoidea</taxon>
        <taxon>Trichogrammatidae</taxon>
        <taxon>Trichogramma</taxon>
    </lineage>
</organism>
<comment type="caution">
    <text evidence="11">The sequence shown here is derived from an EMBL/GenBank/DDBJ whole genome shotgun (WGS) entry which is preliminary data.</text>
</comment>
<dbReference type="GO" id="GO:0007165">
    <property type="term" value="P:signal transduction"/>
    <property type="evidence" value="ECO:0007669"/>
    <property type="project" value="UniProtKB-KW"/>
</dbReference>
<keyword evidence="7 10" id="KW-0472">Membrane</keyword>
<evidence type="ECO:0000256" key="5">
    <source>
        <dbReference type="ARBA" id="ARBA00022725"/>
    </source>
</evidence>
<keyword evidence="6 10" id="KW-1133">Transmembrane helix</keyword>
<dbReference type="GO" id="GO:0005886">
    <property type="term" value="C:plasma membrane"/>
    <property type="evidence" value="ECO:0007669"/>
    <property type="project" value="UniProtKB-SubCell"/>
</dbReference>
<evidence type="ECO:0000256" key="7">
    <source>
        <dbReference type="ARBA" id="ARBA00023136"/>
    </source>
</evidence>
<dbReference type="EMBL" id="JBJJXI010000032">
    <property type="protein sequence ID" value="KAL3402925.1"/>
    <property type="molecule type" value="Genomic_DNA"/>
</dbReference>
<evidence type="ECO:0000256" key="10">
    <source>
        <dbReference type="SAM" id="Phobius"/>
    </source>
</evidence>
<keyword evidence="12" id="KW-1185">Reference proteome</keyword>
<keyword evidence="8" id="KW-0675">Receptor</keyword>
<dbReference type="PANTHER" id="PTHR21137:SF35">
    <property type="entry name" value="ODORANT RECEPTOR 19A-RELATED"/>
    <property type="match status" value="1"/>
</dbReference>
<dbReference type="Proteomes" id="UP001627154">
    <property type="component" value="Unassembled WGS sequence"/>
</dbReference>
<keyword evidence="5" id="KW-0552">Olfaction</keyword>
<dbReference type="PANTHER" id="PTHR21137">
    <property type="entry name" value="ODORANT RECEPTOR"/>
    <property type="match status" value="1"/>
</dbReference>
<evidence type="ECO:0000256" key="4">
    <source>
        <dbReference type="ARBA" id="ARBA00022692"/>
    </source>
</evidence>
<keyword evidence="9" id="KW-0807">Transducer</keyword>
<evidence type="ECO:0000256" key="1">
    <source>
        <dbReference type="ARBA" id="ARBA00004651"/>
    </source>
</evidence>